<accession>B0P6K0</accession>
<keyword evidence="2" id="KW-1185">Reference proteome</keyword>
<dbReference type="Proteomes" id="UP000003803">
    <property type="component" value="Unassembled WGS sequence"/>
</dbReference>
<dbReference type="AlphaFoldDB" id="B0P6K0"/>
<comment type="caution">
    <text evidence="1">The sequence shown here is derived from an EMBL/GenBank/DDBJ whole genome shotgun (WGS) entry which is preliminary data.</text>
</comment>
<gene>
    <name evidence="1" type="ORF">ANACOL_00378</name>
</gene>
<dbReference type="HOGENOM" id="CLU_3076136_0_0_9"/>
<evidence type="ECO:0000313" key="1">
    <source>
        <dbReference type="EMBL" id="EDS12825.1"/>
    </source>
</evidence>
<evidence type="ECO:0000313" key="2">
    <source>
        <dbReference type="Proteomes" id="UP000003803"/>
    </source>
</evidence>
<organism evidence="1 2">
    <name type="scientific">Anaerotruncus colihominis DSM 17241</name>
    <dbReference type="NCBI Taxonomy" id="445972"/>
    <lineage>
        <taxon>Bacteria</taxon>
        <taxon>Bacillati</taxon>
        <taxon>Bacillota</taxon>
        <taxon>Clostridia</taxon>
        <taxon>Eubacteriales</taxon>
        <taxon>Oscillospiraceae</taxon>
        <taxon>Anaerotruncus</taxon>
    </lineage>
</organism>
<dbReference type="EMBL" id="ABGD02000005">
    <property type="protein sequence ID" value="EDS12825.1"/>
    <property type="molecule type" value="Genomic_DNA"/>
</dbReference>
<reference evidence="1" key="2">
    <citation type="submission" date="2013-09" db="EMBL/GenBank/DDBJ databases">
        <title>Draft genome sequence of Anaerotruncus colihominis(DSM 17241).</title>
        <authorList>
            <person name="Sudarsanam P."/>
            <person name="Ley R."/>
            <person name="Guruge J."/>
            <person name="Turnbaugh P.J."/>
            <person name="Mahowald M."/>
            <person name="Liep D."/>
            <person name="Gordon J."/>
        </authorList>
    </citation>
    <scope>NUCLEOTIDE SEQUENCE</scope>
    <source>
        <strain evidence="1">DSM 17241</strain>
    </source>
</reference>
<reference evidence="1" key="1">
    <citation type="submission" date="2007-11" db="EMBL/GenBank/DDBJ databases">
        <authorList>
            <person name="Fulton L."/>
            <person name="Clifton S."/>
            <person name="Fulton B."/>
            <person name="Xu J."/>
            <person name="Minx P."/>
            <person name="Pepin K.H."/>
            <person name="Johnson M."/>
            <person name="Thiruvilangam P."/>
            <person name="Bhonagiri V."/>
            <person name="Nash W.E."/>
            <person name="Mardis E.R."/>
            <person name="Wilson R.K."/>
        </authorList>
    </citation>
    <scope>NUCLEOTIDE SEQUENCE [LARGE SCALE GENOMIC DNA]</scope>
    <source>
        <strain evidence="1">DSM 17241</strain>
    </source>
</reference>
<proteinExistence type="predicted"/>
<sequence length="52" mass="5570">MLLKHMGNPVHSAAECLRKGRRIAYDGSLDGRNAGCLFRAGLAADQMVPATK</sequence>
<name>B0P6K0_9FIRM</name>
<protein>
    <submittedName>
        <fullName evidence="1">Uncharacterized protein</fullName>
    </submittedName>
</protein>